<feature type="domain" description="CENP-V/GFA" evidence="4">
    <location>
        <begin position="1"/>
        <end position="116"/>
    </location>
</feature>
<evidence type="ECO:0000259" key="4">
    <source>
        <dbReference type="PROSITE" id="PS51891"/>
    </source>
</evidence>
<keyword evidence="6" id="KW-1185">Reference proteome</keyword>
<dbReference type="AlphaFoldDB" id="A0A9P4J8Y8"/>
<evidence type="ECO:0000256" key="2">
    <source>
        <dbReference type="ARBA" id="ARBA00022723"/>
    </source>
</evidence>
<dbReference type="EMBL" id="ML996081">
    <property type="protein sequence ID" value="KAF2157523.1"/>
    <property type="molecule type" value="Genomic_DNA"/>
</dbReference>
<dbReference type="InterPro" id="IPR011057">
    <property type="entry name" value="Mss4-like_sf"/>
</dbReference>
<dbReference type="PROSITE" id="PS51891">
    <property type="entry name" value="CENP_V_GFA"/>
    <property type="match status" value="1"/>
</dbReference>
<keyword evidence="3" id="KW-0862">Zinc</keyword>
<evidence type="ECO:0000256" key="1">
    <source>
        <dbReference type="ARBA" id="ARBA00005495"/>
    </source>
</evidence>
<protein>
    <recommendedName>
        <fullName evidence="4">CENP-V/GFA domain-containing protein</fullName>
    </recommendedName>
</protein>
<evidence type="ECO:0000313" key="6">
    <source>
        <dbReference type="Proteomes" id="UP000799439"/>
    </source>
</evidence>
<comment type="similarity">
    <text evidence="1">Belongs to the Gfa family.</text>
</comment>
<dbReference type="PANTHER" id="PTHR28620:SF1">
    <property type="entry name" value="CENP-V_GFA DOMAIN-CONTAINING PROTEIN"/>
    <property type="match status" value="1"/>
</dbReference>
<sequence length="117" mass="13447">METACHCGGISISAPRPEGPLNECPCGLCYRYGAVWAYYPLDKVTITKREGSSTRMYIWGDKVIQFHFCDNCYGMVYWWPIDVKKATEMGVNTRMVLDKKDLEGLEVIQDPPREWES</sequence>
<evidence type="ECO:0000313" key="5">
    <source>
        <dbReference type="EMBL" id="KAF2157523.1"/>
    </source>
</evidence>
<dbReference type="OrthoDB" id="2993351at2759"/>
<name>A0A9P4J8Y8_9PEZI</name>
<proteinExistence type="inferred from homology"/>
<dbReference type="GO" id="GO:0046872">
    <property type="term" value="F:metal ion binding"/>
    <property type="evidence" value="ECO:0007669"/>
    <property type="project" value="UniProtKB-KW"/>
</dbReference>
<gene>
    <name evidence="5" type="ORF">K461DRAFT_273714</name>
</gene>
<keyword evidence="2" id="KW-0479">Metal-binding</keyword>
<dbReference type="PANTHER" id="PTHR28620">
    <property type="entry name" value="CENTROMERE PROTEIN V"/>
    <property type="match status" value="1"/>
</dbReference>
<dbReference type="GO" id="GO:0016846">
    <property type="term" value="F:carbon-sulfur lyase activity"/>
    <property type="evidence" value="ECO:0007669"/>
    <property type="project" value="InterPro"/>
</dbReference>
<dbReference type="Gene3D" id="2.170.150.70">
    <property type="match status" value="1"/>
</dbReference>
<dbReference type="InterPro" id="IPR006913">
    <property type="entry name" value="CENP-V/GFA"/>
</dbReference>
<dbReference type="SUPFAM" id="SSF51316">
    <property type="entry name" value="Mss4-like"/>
    <property type="match status" value="1"/>
</dbReference>
<dbReference type="Proteomes" id="UP000799439">
    <property type="component" value="Unassembled WGS sequence"/>
</dbReference>
<dbReference type="InterPro" id="IPR052355">
    <property type="entry name" value="CENP-V-like"/>
</dbReference>
<comment type="caution">
    <text evidence="5">The sequence shown here is derived from an EMBL/GenBank/DDBJ whole genome shotgun (WGS) entry which is preliminary data.</text>
</comment>
<accession>A0A9P4J8Y8</accession>
<organism evidence="5 6">
    <name type="scientific">Myriangium duriaei CBS 260.36</name>
    <dbReference type="NCBI Taxonomy" id="1168546"/>
    <lineage>
        <taxon>Eukaryota</taxon>
        <taxon>Fungi</taxon>
        <taxon>Dikarya</taxon>
        <taxon>Ascomycota</taxon>
        <taxon>Pezizomycotina</taxon>
        <taxon>Dothideomycetes</taxon>
        <taxon>Dothideomycetidae</taxon>
        <taxon>Myriangiales</taxon>
        <taxon>Myriangiaceae</taxon>
        <taxon>Myriangium</taxon>
    </lineage>
</organism>
<evidence type="ECO:0000256" key="3">
    <source>
        <dbReference type="ARBA" id="ARBA00022833"/>
    </source>
</evidence>
<reference evidence="5" key="1">
    <citation type="journal article" date="2020" name="Stud. Mycol.">
        <title>101 Dothideomycetes genomes: a test case for predicting lifestyles and emergence of pathogens.</title>
        <authorList>
            <person name="Haridas S."/>
            <person name="Albert R."/>
            <person name="Binder M."/>
            <person name="Bloem J."/>
            <person name="Labutti K."/>
            <person name="Salamov A."/>
            <person name="Andreopoulos B."/>
            <person name="Baker S."/>
            <person name="Barry K."/>
            <person name="Bills G."/>
            <person name="Bluhm B."/>
            <person name="Cannon C."/>
            <person name="Castanera R."/>
            <person name="Culley D."/>
            <person name="Daum C."/>
            <person name="Ezra D."/>
            <person name="Gonzalez J."/>
            <person name="Henrissat B."/>
            <person name="Kuo A."/>
            <person name="Liang C."/>
            <person name="Lipzen A."/>
            <person name="Lutzoni F."/>
            <person name="Magnuson J."/>
            <person name="Mondo S."/>
            <person name="Nolan M."/>
            <person name="Ohm R."/>
            <person name="Pangilinan J."/>
            <person name="Park H.-J."/>
            <person name="Ramirez L."/>
            <person name="Alfaro M."/>
            <person name="Sun H."/>
            <person name="Tritt A."/>
            <person name="Yoshinaga Y."/>
            <person name="Zwiers L.-H."/>
            <person name="Turgeon B."/>
            <person name="Goodwin S."/>
            <person name="Spatafora J."/>
            <person name="Crous P."/>
            <person name="Grigoriev I."/>
        </authorList>
    </citation>
    <scope>NUCLEOTIDE SEQUENCE</scope>
    <source>
        <strain evidence="5">CBS 260.36</strain>
    </source>
</reference>